<gene>
    <name evidence="3" type="ORF">B4N89_08955</name>
</gene>
<dbReference type="AlphaFoldDB" id="A0A1T3NWN6"/>
<sequence>MNRKLGTLAVAPIAAGLLFLGAGAACADGGNGTVGDNGSNASTTTSSTTNSGSGNVLGGVDGNYNATQQSATGAGASNQNNNAGIKGNSGVVVIHQGNADVQHAWHPWF</sequence>
<feature type="region of interest" description="Disordered" evidence="1">
    <location>
        <begin position="36"/>
        <end position="87"/>
    </location>
</feature>
<feature type="chain" id="PRO_5013001528" description="Secreted protein" evidence="2">
    <location>
        <begin position="28"/>
        <end position="109"/>
    </location>
</feature>
<proteinExistence type="predicted"/>
<evidence type="ECO:0000313" key="3">
    <source>
        <dbReference type="EMBL" id="OPC81060.1"/>
    </source>
</evidence>
<reference evidence="3 4" key="1">
    <citation type="submission" date="2017-03" db="EMBL/GenBank/DDBJ databases">
        <title>Draft genome sequence of Streptomyces scabrisporus NF3, endophyte isolated from Amphipterygium adstringens.</title>
        <authorList>
            <person name="Vazquez M."/>
            <person name="Ceapa C.D."/>
            <person name="Rodriguez Luna D."/>
            <person name="Sanchez Esquivel S."/>
        </authorList>
    </citation>
    <scope>NUCLEOTIDE SEQUENCE [LARGE SCALE GENOMIC DNA]</scope>
    <source>
        <strain evidence="3 4">NF3</strain>
    </source>
</reference>
<feature type="signal peptide" evidence="2">
    <location>
        <begin position="1"/>
        <end position="27"/>
    </location>
</feature>
<dbReference type="EMBL" id="MWQN01000001">
    <property type="protein sequence ID" value="OPC81060.1"/>
    <property type="molecule type" value="Genomic_DNA"/>
</dbReference>
<evidence type="ECO:0008006" key="5">
    <source>
        <dbReference type="Google" id="ProtNLM"/>
    </source>
</evidence>
<evidence type="ECO:0000256" key="1">
    <source>
        <dbReference type="SAM" id="MobiDB-lite"/>
    </source>
</evidence>
<evidence type="ECO:0000256" key="2">
    <source>
        <dbReference type="SAM" id="SignalP"/>
    </source>
</evidence>
<keyword evidence="4" id="KW-1185">Reference proteome</keyword>
<protein>
    <recommendedName>
        <fullName evidence="5">Secreted protein</fullName>
    </recommendedName>
</protein>
<accession>A0A1T3NWN6</accession>
<feature type="compositionally biased region" description="Low complexity" evidence="1">
    <location>
        <begin position="71"/>
        <end position="84"/>
    </location>
</feature>
<dbReference type="RefSeq" id="WP_078975366.1">
    <property type="nucleotide sequence ID" value="NZ_MWQN01000001.1"/>
</dbReference>
<keyword evidence="2" id="KW-0732">Signal</keyword>
<name>A0A1T3NWN6_9ACTN</name>
<dbReference type="Proteomes" id="UP000190037">
    <property type="component" value="Unassembled WGS sequence"/>
</dbReference>
<dbReference type="PROSITE" id="PS51257">
    <property type="entry name" value="PROKAR_LIPOPROTEIN"/>
    <property type="match status" value="1"/>
</dbReference>
<organism evidence="3 4">
    <name type="scientific">Embleya scabrispora</name>
    <dbReference type="NCBI Taxonomy" id="159449"/>
    <lineage>
        <taxon>Bacteria</taxon>
        <taxon>Bacillati</taxon>
        <taxon>Actinomycetota</taxon>
        <taxon>Actinomycetes</taxon>
        <taxon>Kitasatosporales</taxon>
        <taxon>Streptomycetaceae</taxon>
        <taxon>Embleya</taxon>
    </lineage>
</organism>
<feature type="compositionally biased region" description="Low complexity" evidence="1">
    <location>
        <begin position="36"/>
        <end position="54"/>
    </location>
</feature>
<evidence type="ECO:0000313" key="4">
    <source>
        <dbReference type="Proteomes" id="UP000190037"/>
    </source>
</evidence>
<comment type="caution">
    <text evidence="3">The sequence shown here is derived from an EMBL/GenBank/DDBJ whole genome shotgun (WGS) entry which is preliminary data.</text>
</comment>